<evidence type="ECO:0000256" key="4">
    <source>
        <dbReference type="RuleBase" id="RU004413"/>
    </source>
</evidence>
<dbReference type="InterPro" id="IPR047873">
    <property type="entry name" value="Ribosomal_uL16"/>
</dbReference>
<evidence type="ECO:0000256" key="2">
    <source>
        <dbReference type="ARBA" id="ARBA00022980"/>
    </source>
</evidence>
<dbReference type="AlphaFoldDB" id="E9P6E1"/>
<dbReference type="GO" id="GO:0032543">
    <property type="term" value="P:mitochondrial translation"/>
    <property type="evidence" value="ECO:0007669"/>
    <property type="project" value="TreeGrafter"/>
</dbReference>
<name>E9P6E1_9EUKA</name>
<keyword evidence="3 4" id="KW-0687">Ribonucleoprotein</keyword>
<dbReference type="InterPro" id="IPR016180">
    <property type="entry name" value="Ribosomal_uL16_dom"/>
</dbReference>
<dbReference type="InterPro" id="IPR000114">
    <property type="entry name" value="Ribosomal_uL16_bact-type"/>
</dbReference>
<gene>
    <name evidence="5" type="primary">rpl16</name>
</gene>
<dbReference type="SUPFAM" id="SSF54686">
    <property type="entry name" value="Ribosomal protein L16p/L10e"/>
    <property type="match status" value="1"/>
</dbReference>
<dbReference type="PROSITE" id="PS00701">
    <property type="entry name" value="RIBOSOMAL_L16_2"/>
    <property type="match status" value="1"/>
</dbReference>
<reference evidence="5" key="1">
    <citation type="submission" date="2011-01" db="EMBL/GenBank/DDBJ databases">
        <authorList>
            <person name="Lang B.F."/>
            <person name="Burger G.B."/>
        </authorList>
    </citation>
    <scope>NUCLEOTIDE SEQUENCE</scope>
    <source>
        <strain evidence="5">UTEX 64</strain>
    </source>
</reference>
<dbReference type="CDD" id="cd01433">
    <property type="entry name" value="Ribosomal_L16_L10e"/>
    <property type="match status" value="1"/>
</dbReference>
<dbReference type="InterPro" id="IPR020798">
    <property type="entry name" value="Ribosomal_uL16_CS"/>
</dbReference>
<dbReference type="PANTHER" id="PTHR12220:SF13">
    <property type="entry name" value="LARGE RIBOSOMAL SUBUNIT PROTEIN UL16M"/>
    <property type="match status" value="1"/>
</dbReference>
<keyword evidence="2 4" id="KW-0689">Ribosomal protein</keyword>
<evidence type="ECO:0000313" key="5">
    <source>
        <dbReference type="EMBL" id="ADW83125.1"/>
    </source>
</evidence>
<dbReference type="EMBL" id="HQ908425">
    <property type="protein sequence ID" value="ADW83125.1"/>
    <property type="molecule type" value="Genomic_DNA"/>
</dbReference>
<dbReference type="GO" id="GO:0003735">
    <property type="term" value="F:structural constituent of ribosome"/>
    <property type="evidence" value="ECO:0007669"/>
    <property type="project" value="InterPro"/>
</dbReference>
<dbReference type="PRINTS" id="PR00060">
    <property type="entry name" value="RIBOSOMALL16"/>
</dbReference>
<dbReference type="RefSeq" id="YP_004222753.1">
    <property type="nucleotide sequence ID" value="NC_015117.1"/>
</dbReference>
<dbReference type="NCBIfam" id="TIGR01164">
    <property type="entry name" value="rplP_bact"/>
    <property type="match status" value="1"/>
</dbReference>
<geneLocation type="mitochondrion" evidence="5"/>
<evidence type="ECO:0000256" key="1">
    <source>
        <dbReference type="ARBA" id="ARBA00008931"/>
    </source>
</evidence>
<protein>
    <submittedName>
        <fullName evidence="5">Ribosomal protein L16</fullName>
    </submittedName>
</protein>
<sequence length="139" mass="16116">MLLQPRKTKYKKEQKQRVKTFFTKNQNLKIAPFFIKSIESGKITAKQIETTRIALNRIFKKSGKIFISIFPNLPTTKKPAETRMGKGKGNIEMWTSRVASGQHIFMIINNNINLIKKAFKYAKTKLPLKTILINTFKNK</sequence>
<dbReference type="GO" id="GO:0005762">
    <property type="term" value="C:mitochondrial large ribosomal subunit"/>
    <property type="evidence" value="ECO:0007669"/>
    <property type="project" value="TreeGrafter"/>
</dbReference>
<accession>E9P6E1</accession>
<dbReference type="Pfam" id="PF00252">
    <property type="entry name" value="Ribosomal_L16"/>
    <property type="match status" value="1"/>
</dbReference>
<dbReference type="PANTHER" id="PTHR12220">
    <property type="entry name" value="50S/60S RIBOSOMAL PROTEIN L16"/>
    <property type="match status" value="1"/>
</dbReference>
<keyword evidence="5" id="KW-0496">Mitochondrion</keyword>
<dbReference type="InterPro" id="IPR036920">
    <property type="entry name" value="Ribosomal_uL16_sf"/>
</dbReference>
<comment type="similarity">
    <text evidence="1 4">Belongs to the universal ribosomal protein uL16 family.</text>
</comment>
<proteinExistence type="inferred from homology"/>
<organism evidence="5">
    <name type="scientific">Glaucocystis nostochinearum</name>
    <dbReference type="NCBI Taxonomy" id="38271"/>
    <lineage>
        <taxon>Eukaryota</taxon>
        <taxon>Glaucocystophyceae</taxon>
        <taxon>Glaucocystales</taxon>
        <taxon>Glaucocystaceae</taxon>
        <taxon>Glaucocystis</taxon>
    </lineage>
</organism>
<dbReference type="Gene3D" id="3.90.1170.10">
    <property type="entry name" value="Ribosomal protein L10e/L16"/>
    <property type="match status" value="1"/>
</dbReference>
<evidence type="ECO:0000256" key="3">
    <source>
        <dbReference type="ARBA" id="ARBA00023274"/>
    </source>
</evidence>
<dbReference type="GO" id="GO:0019843">
    <property type="term" value="F:rRNA binding"/>
    <property type="evidence" value="ECO:0007669"/>
    <property type="project" value="InterPro"/>
</dbReference>
<dbReference type="GeneID" id="10210877"/>